<dbReference type="EMBL" id="BAABJW010000002">
    <property type="protein sequence ID" value="GAA4807218.1"/>
    <property type="molecule type" value="Genomic_DNA"/>
</dbReference>
<protein>
    <submittedName>
        <fullName evidence="2">Uncharacterized protein</fullName>
    </submittedName>
</protein>
<keyword evidence="3" id="KW-1185">Reference proteome</keyword>
<feature type="transmembrane region" description="Helical" evidence="1">
    <location>
        <begin position="30"/>
        <end position="55"/>
    </location>
</feature>
<sequence>MGSCQFLIAAKPVLCFGDLPKTKRRKLTEYILAGTLLSFGLAILFEITFDCVFGLI</sequence>
<evidence type="ECO:0000256" key="1">
    <source>
        <dbReference type="SAM" id="Phobius"/>
    </source>
</evidence>
<keyword evidence="1" id="KW-1133">Transmembrane helix</keyword>
<evidence type="ECO:0000313" key="3">
    <source>
        <dbReference type="Proteomes" id="UP001501433"/>
    </source>
</evidence>
<dbReference type="RefSeq" id="WP_425562792.1">
    <property type="nucleotide sequence ID" value="NZ_BAABJW010000002.1"/>
</dbReference>
<accession>A0ABP9CB07</accession>
<dbReference type="Proteomes" id="UP001501433">
    <property type="component" value="Unassembled WGS sequence"/>
</dbReference>
<gene>
    <name evidence="2" type="ORF">GCM10023330_12180</name>
</gene>
<reference evidence="3" key="1">
    <citation type="journal article" date="2019" name="Int. J. Syst. Evol. Microbiol.">
        <title>The Global Catalogue of Microorganisms (GCM) 10K type strain sequencing project: providing services to taxonomists for standard genome sequencing and annotation.</title>
        <authorList>
            <consortium name="The Broad Institute Genomics Platform"/>
            <consortium name="The Broad Institute Genome Sequencing Center for Infectious Disease"/>
            <person name="Wu L."/>
            <person name="Ma J."/>
        </authorList>
    </citation>
    <scope>NUCLEOTIDE SEQUENCE [LARGE SCALE GENOMIC DNA]</scope>
    <source>
        <strain evidence="3">JCM 18325</strain>
    </source>
</reference>
<keyword evidence="1" id="KW-0812">Transmembrane</keyword>
<proteinExistence type="predicted"/>
<name>A0ABP9CB07_9FLAO</name>
<organism evidence="2 3">
    <name type="scientific">Litoribaculum gwangyangense</name>
    <dbReference type="NCBI Taxonomy" id="1130722"/>
    <lineage>
        <taxon>Bacteria</taxon>
        <taxon>Pseudomonadati</taxon>
        <taxon>Bacteroidota</taxon>
        <taxon>Flavobacteriia</taxon>
        <taxon>Flavobacteriales</taxon>
        <taxon>Flavobacteriaceae</taxon>
        <taxon>Litoribaculum</taxon>
    </lineage>
</organism>
<evidence type="ECO:0000313" key="2">
    <source>
        <dbReference type="EMBL" id="GAA4807218.1"/>
    </source>
</evidence>
<keyword evidence="1" id="KW-0472">Membrane</keyword>
<comment type="caution">
    <text evidence="2">The sequence shown here is derived from an EMBL/GenBank/DDBJ whole genome shotgun (WGS) entry which is preliminary data.</text>
</comment>